<dbReference type="PANTHER" id="PTHR21180:SF32">
    <property type="entry name" value="ENDONUCLEASE_EXONUCLEASE_PHOSPHATASE FAMILY DOMAIN-CONTAINING PROTEIN 1"/>
    <property type="match status" value="1"/>
</dbReference>
<evidence type="ECO:0000259" key="3">
    <source>
        <dbReference type="SMART" id="SM00278"/>
    </source>
</evidence>
<dbReference type="Gene3D" id="1.10.150.280">
    <property type="entry name" value="AF1531-like domain"/>
    <property type="match status" value="1"/>
</dbReference>
<keyword evidence="2" id="KW-0732">Signal</keyword>
<evidence type="ECO:0000256" key="1">
    <source>
        <dbReference type="SAM" id="MobiDB-lite"/>
    </source>
</evidence>
<dbReference type="GO" id="GO:0015627">
    <property type="term" value="C:type II protein secretion system complex"/>
    <property type="evidence" value="ECO:0007669"/>
    <property type="project" value="TreeGrafter"/>
</dbReference>
<feature type="domain" description="Helix-hairpin-helix DNA-binding motif class 1" evidence="3">
    <location>
        <begin position="60"/>
        <end position="79"/>
    </location>
</feature>
<dbReference type="InterPro" id="IPR051675">
    <property type="entry name" value="Endo/Exo/Phosphatase_dom_1"/>
</dbReference>
<evidence type="ECO:0000256" key="2">
    <source>
        <dbReference type="SAM" id="SignalP"/>
    </source>
</evidence>
<dbReference type="KEGG" id="ocm:CBP12_01385"/>
<dbReference type="PANTHER" id="PTHR21180">
    <property type="entry name" value="ENDONUCLEASE/EXONUCLEASE/PHOSPHATASE FAMILY DOMAIN-CONTAINING PROTEIN 1"/>
    <property type="match status" value="1"/>
</dbReference>
<dbReference type="InterPro" id="IPR004509">
    <property type="entry name" value="Competence_ComEA_HhH"/>
</dbReference>
<evidence type="ECO:0000313" key="5">
    <source>
        <dbReference type="Proteomes" id="UP000243793"/>
    </source>
</evidence>
<keyword evidence="5" id="KW-1185">Reference proteome</keyword>
<organism evidence="4 5">
    <name type="scientific">Oceanisphaera avium</name>
    <dbReference type="NCBI Taxonomy" id="1903694"/>
    <lineage>
        <taxon>Bacteria</taxon>
        <taxon>Pseudomonadati</taxon>
        <taxon>Pseudomonadota</taxon>
        <taxon>Gammaproteobacteria</taxon>
        <taxon>Aeromonadales</taxon>
        <taxon>Aeromonadaceae</taxon>
        <taxon>Oceanisphaera</taxon>
    </lineage>
</organism>
<dbReference type="OrthoDB" id="7510573at2"/>
<dbReference type="EMBL" id="CP021376">
    <property type="protein sequence ID" value="ART78965.1"/>
    <property type="molecule type" value="Genomic_DNA"/>
</dbReference>
<reference evidence="5" key="1">
    <citation type="submission" date="2017-05" db="EMBL/GenBank/DDBJ databases">
        <authorList>
            <person name="Sung H."/>
        </authorList>
    </citation>
    <scope>NUCLEOTIDE SEQUENCE [LARGE SCALE GENOMIC DNA]</scope>
    <source>
        <strain evidence="5">AMac2203</strain>
    </source>
</reference>
<proteinExistence type="predicted"/>
<dbReference type="GO" id="GO:0003677">
    <property type="term" value="F:DNA binding"/>
    <property type="evidence" value="ECO:0007669"/>
    <property type="project" value="InterPro"/>
</dbReference>
<dbReference type="SMART" id="SM00278">
    <property type="entry name" value="HhH1"/>
    <property type="match status" value="2"/>
</dbReference>
<evidence type="ECO:0000313" key="4">
    <source>
        <dbReference type="EMBL" id="ART78965.1"/>
    </source>
</evidence>
<dbReference type="InterPro" id="IPR010994">
    <property type="entry name" value="RuvA_2-like"/>
</dbReference>
<dbReference type="GO" id="GO:0015628">
    <property type="term" value="P:protein secretion by the type II secretion system"/>
    <property type="evidence" value="ECO:0007669"/>
    <property type="project" value="TreeGrafter"/>
</dbReference>
<gene>
    <name evidence="4" type="ORF">CBP12_01385</name>
</gene>
<feature type="chain" id="PRO_5012665790" description="Helix-hairpin-helix DNA-binding motif class 1 domain-containing protein" evidence="2">
    <location>
        <begin position="23"/>
        <end position="112"/>
    </location>
</feature>
<dbReference type="SUPFAM" id="SSF47781">
    <property type="entry name" value="RuvA domain 2-like"/>
    <property type="match status" value="1"/>
</dbReference>
<sequence>MNKLITSILLSTLLSLSPLGYAQQSTPASDAKENNNAVQTPSDSSNAVITSININSATAEQLSLLSGIGSAKAAAIIDYREQNGPFNSVDDLSKVSGIGERTVEKNRHLLTK</sequence>
<name>A0A1Y0CVQ7_9GAMM</name>
<feature type="domain" description="Helix-hairpin-helix DNA-binding motif class 1" evidence="3">
    <location>
        <begin position="90"/>
        <end position="109"/>
    </location>
</feature>
<dbReference type="InterPro" id="IPR003583">
    <property type="entry name" value="Hlx-hairpin-Hlx_DNA-bd_motif"/>
</dbReference>
<feature type="signal peptide" evidence="2">
    <location>
        <begin position="1"/>
        <end position="22"/>
    </location>
</feature>
<feature type="region of interest" description="Disordered" evidence="1">
    <location>
        <begin position="22"/>
        <end position="43"/>
    </location>
</feature>
<protein>
    <recommendedName>
        <fullName evidence="3">Helix-hairpin-helix DNA-binding motif class 1 domain-containing protein</fullName>
    </recommendedName>
</protein>
<dbReference type="Pfam" id="PF12836">
    <property type="entry name" value="HHH_3"/>
    <property type="match status" value="1"/>
</dbReference>
<dbReference type="GO" id="GO:0006281">
    <property type="term" value="P:DNA repair"/>
    <property type="evidence" value="ECO:0007669"/>
    <property type="project" value="InterPro"/>
</dbReference>
<accession>A0A1Y0CVQ7</accession>
<dbReference type="AlphaFoldDB" id="A0A1Y0CVQ7"/>
<dbReference type="RefSeq" id="WP_086962248.1">
    <property type="nucleotide sequence ID" value="NZ_CP021376.1"/>
</dbReference>
<dbReference type="Proteomes" id="UP000243793">
    <property type="component" value="Chromosome"/>
</dbReference>
<dbReference type="NCBIfam" id="TIGR00426">
    <property type="entry name" value="competence protein ComEA helix-hairpin-helix repeat region"/>
    <property type="match status" value="1"/>
</dbReference>